<dbReference type="Pfam" id="PF22725">
    <property type="entry name" value="GFO_IDH_MocA_C3"/>
    <property type="match status" value="1"/>
</dbReference>
<evidence type="ECO:0000313" key="13">
    <source>
        <dbReference type="Proteomes" id="UP000694865"/>
    </source>
</evidence>
<feature type="domain" description="GFO/IDH/MocA-like oxidoreductase" evidence="12">
    <location>
        <begin position="148"/>
        <end position="262"/>
    </location>
</feature>
<evidence type="ECO:0000259" key="12">
    <source>
        <dbReference type="Pfam" id="PF22725"/>
    </source>
</evidence>
<dbReference type="PANTHER" id="PTHR22604">
    <property type="entry name" value="OXIDOREDUCTASES"/>
    <property type="match status" value="1"/>
</dbReference>
<evidence type="ECO:0000256" key="5">
    <source>
        <dbReference type="ARBA" id="ARBA00040603"/>
    </source>
</evidence>
<dbReference type="Pfam" id="PF01408">
    <property type="entry name" value="GFO_IDH_MocA"/>
    <property type="match status" value="1"/>
</dbReference>
<comment type="similarity">
    <text evidence="1">Belongs to the Gfo/Idh/MocA family.</text>
</comment>
<dbReference type="InterPro" id="IPR055170">
    <property type="entry name" value="GFO_IDH_MocA-like_dom"/>
</dbReference>
<evidence type="ECO:0000256" key="10">
    <source>
        <dbReference type="ARBA" id="ARBA00049233"/>
    </source>
</evidence>
<evidence type="ECO:0000313" key="14">
    <source>
        <dbReference type="RefSeq" id="XP_006824577.1"/>
    </source>
</evidence>
<dbReference type="Gene3D" id="3.30.360.10">
    <property type="entry name" value="Dihydrodipicolinate Reductase, domain 2"/>
    <property type="match status" value="1"/>
</dbReference>
<feature type="domain" description="Gfo/Idh/MocA-like oxidoreductase N-terminal" evidence="11">
    <location>
        <begin position="29"/>
        <end position="140"/>
    </location>
</feature>
<keyword evidence="2" id="KW-0560">Oxidoreductase</keyword>
<evidence type="ECO:0000256" key="9">
    <source>
        <dbReference type="ARBA" id="ARBA00047423"/>
    </source>
</evidence>
<dbReference type="SUPFAM" id="SSF51735">
    <property type="entry name" value="NAD(P)-binding Rossmann-fold domains"/>
    <property type="match status" value="1"/>
</dbReference>
<dbReference type="InterPro" id="IPR036291">
    <property type="entry name" value="NAD(P)-bd_dom_sf"/>
</dbReference>
<evidence type="ECO:0000256" key="6">
    <source>
        <dbReference type="ARBA" id="ARBA00042926"/>
    </source>
</evidence>
<dbReference type="InterPro" id="IPR050984">
    <property type="entry name" value="Gfo/Idh/MocA_domain"/>
</dbReference>
<keyword evidence="13" id="KW-1185">Reference proteome</keyword>
<gene>
    <name evidence="14" type="primary">LOC102802730</name>
</gene>
<dbReference type="InterPro" id="IPR000683">
    <property type="entry name" value="Gfo/Idh/MocA-like_OxRdtase_N"/>
</dbReference>
<proteinExistence type="inferred from homology"/>
<evidence type="ECO:0000256" key="1">
    <source>
        <dbReference type="ARBA" id="ARBA00010928"/>
    </source>
</evidence>
<dbReference type="PANTHER" id="PTHR22604:SF105">
    <property type="entry name" value="TRANS-1,2-DIHYDROBENZENE-1,2-DIOL DEHYDROGENASE"/>
    <property type="match status" value="1"/>
</dbReference>
<evidence type="ECO:0000256" key="2">
    <source>
        <dbReference type="ARBA" id="ARBA00023002"/>
    </source>
</evidence>
<comment type="catalytic activity">
    <reaction evidence="10">
        <text>D-xylose + NADP(+) = D-xylono-1,5-lactone + NADPH + H(+)</text>
        <dbReference type="Rhea" id="RHEA:22000"/>
        <dbReference type="ChEBI" id="CHEBI:15378"/>
        <dbReference type="ChEBI" id="CHEBI:15867"/>
        <dbReference type="ChEBI" id="CHEBI:53455"/>
        <dbReference type="ChEBI" id="CHEBI:57783"/>
        <dbReference type="ChEBI" id="CHEBI:58349"/>
        <dbReference type="EC" id="1.1.1.179"/>
    </reaction>
</comment>
<reference evidence="14" key="1">
    <citation type="submission" date="2025-08" db="UniProtKB">
        <authorList>
            <consortium name="RefSeq"/>
        </authorList>
    </citation>
    <scope>IDENTIFICATION</scope>
    <source>
        <tissue evidence="14">Testes</tissue>
    </source>
</reference>
<protein>
    <recommendedName>
        <fullName evidence="5">Trans-1,2-dihydrobenzene-1,2-diol dehydrogenase</fullName>
        <ecNumber evidence="4">1.1.1.179</ecNumber>
        <ecNumber evidence="3">1.3.1.20</ecNumber>
    </recommendedName>
    <alternativeName>
        <fullName evidence="8">D-xylose 1-dehydrogenase</fullName>
    </alternativeName>
    <alternativeName>
        <fullName evidence="7">D-xylose-NADP dehydrogenase</fullName>
    </alternativeName>
    <alternativeName>
        <fullName evidence="6">Dimeric dihydrodiol dehydrogenase</fullName>
    </alternativeName>
</protein>
<dbReference type="Gene3D" id="3.40.50.720">
    <property type="entry name" value="NAD(P)-binding Rossmann-like Domain"/>
    <property type="match status" value="1"/>
</dbReference>
<evidence type="ECO:0000256" key="8">
    <source>
        <dbReference type="ARBA" id="ARBA00043025"/>
    </source>
</evidence>
<comment type="catalytic activity">
    <reaction evidence="9">
        <text>(1R,2R)-1,2-dihydrobenzene-1,2-diol + NADP(+) = catechol + NADPH + H(+)</text>
        <dbReference type="Rhea" id="RHEA:16729"/>
        <dbReference type="ChEBI" id="CHEBI:10702"/>
        <dbReference type="ChEBI" id="CHEBI:15378"/>
        <dbReference type="ChEBI" id="CHEBI:18135"/>
        <dbReference type="ChEBI" id="CHEBI:57783"/>
        <dbReference type="ChEBI" id="CHEBI:58349"/>
        <dbReference type="EC" id="1.3.1.20"/>
    </reaction>
</comment>
<dbReference type="SUPFAM" id="SSF55347">
    <property type="entry name" value="Glyceraldehyde-3-phosphate dehydrogenase-like, C-terminal domain"/>
    <property type="match status" value="1"/>
</dbReference>
<evidence type="ECO:0000256" key="7">
    <source>
        <dbReference type="ARBA" id="ARBA00042988"/>
    </source>
</evidence>
<dbReference type="Proteomes" id="UP000694865">
    <property type="component" value="Unplaced"/>
</dbReference>
<dbReference type="RefSeq" id="XP_006824577.1">
    <property type="nucleotide sequence ID" value="XM_006824514.1"/>
</dbReference>
<name>A0ABM0MX36_SACKO</name>
<evidence type="ECO:0000259" key="11">
    <source>
        <dbReference type="Pfam" id="PF01408"/>
    </source>
</evidence>
<sequence length="367" mass="40827">MCIASHPRILLSNFSLVLKTLRWGILLDGTINRQFVQGLKSCSRSLLVGIACQDMNTAELHAKEWDIEKVYSSYVELFSDDRIDAVYIAIANSLHSRYTMKAAQLGKHCLVENPLATKVCEIIEIERLAKEKNVIIAEGYPYLYHPQFQAIKQEISSGCIGDVSHMHGIFDYQANNNNATESDVLADCGALWNVGCYPISLMIALMSQCPQTVSAIQQTGSRSEDTSTVGWMKYDTVMGSISTSLNSPTKTHFEIAGTNGRIHLHNDWCYHPDHCNQTNSFELIMKGEPSKKVTVLNQDLYRGEILSFEATVLDKKPSLVTLQLSKKIAAVLEAMYESARLDGVPVVPQLRVNSERSNGVPVVPQLE</sequence>
<organism evidence="13 14">
    <name type="scientific">Saccoglossus kowalevskii</name>
    <name type="common">Acorn worm</name>
    <dbReference type="NCBI Taxonomy" id="10224"/>
    <lineage>
        <taxon>Eukaryota</taxon>
        <taxon>Metazoa</taxon>
        <taxon>Hemichordata</taxon>
        <taxon>Enteropneusta</taxon>
        <taxon>Harrimaniidae</taxon>
        <taxon>Saccoglossus</taxon>
    </lineage>
</organism>
<evidence type="ECO:0000256" key="3">
    <source>
        <dbReference type="ARBA" id="ARBA00038853"/>
    </source>
</evidence>
<accession>A0ABM0MX36</accession>
<dbReference type="EC" id="1.1.1.179" evidence="4"/>
<dbReference type="EC" id="1.3.1.20" evidence="3"/>
<dbReference type="GeneID" id="102802730"/>
<evidence type="ECO:0000256" key="4">
    <source>
        <dbReference type="ARBA" id="ARBA00038984"/>
    </source>
</evidence>